<gene>
    <name evidence="1" type="ORF">HETIRDRAFT_106673</name>
</gene>
<reference evidence="1 2" key="1">
    <citation type="journal article" date="2012" name="New Phytol.">
        <title>Insight into trade-off between wood decay and parasitism from the genome of a fungal forest pathogen.</title>
        <authorList>
            <person name="Olson A."/>
            <person name="Aerts A."/>
            <person name="Asiegbu F."/>
            <person name="Belbahri L."/>
            <person name="Bouzid O."/>
            <person name="Broberg A."/>
            <person name="Canback B."/>
            <person name="Coutinho P.M."/>
            <person name="Cullen D."/>
            <person name="Dalman K."/>
            <person name="Deflorio G."/>
            <person name="van Diepen L.T."/>
            <person name="Dunand C."/>
            <person name="Duplessis S."/>
            <person name="Durling M."/>
            <person name="Gonthier P."/>
            <person name="Grimwood J."/>
            <person name="Fossdal C.G."/>
            <person name="Hansson D."/>
            <person name="Henrissat B."/>
            <person name="Hietala A."/>
            <person name="Himmelstrand K."/>
            <person name="Hoffmeister D."/>
            <person name="Hogberg N."/>
            <person name="James T.Y."/>
            <person name="Karlsson M."/>
            <person name="Kohler A."/>
            <person name="Kues U."/>
            <person name="Lee Y.H."/>
            <person name="Lin Y.C."/>
            <person name="Lind M."/>
            <person name="Lindquist E."/>
            <person name="Lombard V."/>
            <person name="Lucas S."/>
            <person name="Lunden K."/>
            <person name="Morin E."/>
            <person name="Murat C."/>
            <person name="Park J."/>
            <person name="Raffaello T."/>
            <person name="Rouze P."/>
            <person name="Salamov A."/>
            <person name="Schmutz J."/>
            <person name="Solheim H."/>
            <person name="Stahlberg J."/>
            <person name="Velez H."/>
            <person name="de Vries R.P."/>
            <person name="Wiebenga A."/>
            <person name="Woodward S."/>
            <person name="Yakovlev I."/>
            <person name="Garbelotto M."/>
            <person name="Martin F."/>
            <person name="Grigoriev I.V."/>
            <person name="Stenlid J."/>
        </authorList>
    </citation>
    <scope>NUCLEOTIDE SEQUENCE [LARGE SCALE GENOMIC DNA]</scope>
    <source>
        <strain evidence="1 2">TC 32-1</strain>
    </source>
</reference>
<dbReference type="HOGENOM" id="CLU_2469376_0_0_1"/>
<proteinExistence type="predicted"/>
<dbReference type="RefSeq" id="XP_009552292.1">
    <property type="nucleotide sequence ID" value="XM_009553997.1"/>
</dbReference>
<protein>
    <submittedName>
        <fullName evidence="1">Uncharacterized protein</fullName>
    </submittedName>
</protein>
<keyword evidence="2" id="KW-1185">Reference proteome</keyword>
<sequence length="88" mass="9398">MNAVKLLPDCLVIGYGGVDGRQWGQIAGSGTGRLLALYICMDGWEHLPCTQHALPSVTLLPLPLVTHIPMGVIRASVPSRPPVDRRSG</sequence>
<dbReference type="Proteomes" id="UP000030671">
    <property type="component" value="Unassembled WGS sequence"/>
</dbReference>
<accession>W4JRH8</accession>
<evidence type="ECO:0000313" key="1">
    <source>
        <dbReference type="EMBL" id="ETW76069.1"/>
    </source>
</evidence>
<dbReference type="InParanoid" id="W4JRH8"/>
<dbReference type="EMBL" id="KI925465">
    <property type="protein sequence ID" value="ETW76069.1"/>
    <property type="molecule type" value="Genomic_DNA"/>
</dbReference>
<name>W4JRH8_HETIT</name>
<evidence type="ECO:0000313" key="2">
    <source>
        <dbReference type="Proteomes" id="UP000030671"/>
    </source>
</evidence>
<organism evidence="1 2">
    <name type="scientific">Heterobasidion irregulare (strain TC 32-1)</name>
    <dbReference type="NCBI Taxonomy" id="747525"/>
    <lineage>
        <taxon>Eukaryota</taxon>
        <taxon>Fungi</taxon>
        <taxon>Dikarya</taxon>
        <taxon>Basidiomycota</taxon>
        <taxon>Agaricomycotina</taxon>
        <taxon>Agaricomycetes</taxon>
        <taxon>Russulales</taxon>
        <taxon>Bondarzewiaceae</taxon>
        <taxon>Heterobasidion</taxon>
        <taxon>Heterobasidion annosum species complex</taxon>
    </lineage>
</organism>
<dbReference type="KEGG" id="hir:HETIRDRAFT_106673"/>
<dbReference type="AlphaFoldDB" id="W4JRH8"/>
<dbReference type="GeneID" id="20666182"/>